<dbReference type="AlphaFoldDB" id="A0ABD5XZB2"/>
<dbReference type="Gene3D" id="2.130.10.10">
    <property type="entry name" value="YVTN repeat-like/Quinoprotein amine dehydrogenase"/>
    <property type="match status" value="1"/>
</dbReference>
<gene>
    <name evidence="1" type="ORF">ACFQMA_11585</name>
</gene>
<proteinExistence type="predicted"/>
<evidence type="ECO:0000313" key="2">
    <source>
        <dbReference type="Proteomes" id="UP001596432"/>
    </source>
</evidence>
<evidence type="ECO:0000313" key="1">
    <source>
        <dbReference type="EMBL" id="MFC7140468.1"/>
    </source>
</evidence>
<reference evidence="1 2" key="1">
    <citation type="journal article" date="2019" name="Int. J. Syst. Evol. Microbiol.">
        <title>The Global Catalogue of Microorganisms (GCM) 10K type strain sequencing project: providing services to taxonomists for standard genome sequencing and annotation.</title>
        <authorList>
            <consortium name="The Broad Institute Genomics Platform"/>
            <consortium name="The Broad Institute Genome Sequencing Center for Infectious Disease"/>
            <person name="Wu L."/>
            <person name="Ma J."/>
        </authorList>
    </citation>
    <scope>NUCLEOTIDE SEQUENCE [LARGE SCALE GENOMIC DNA]</scope>
    <source>
        <strain evidence="1 2">XZYJT29</strain>
    </source>
</reference>
<dbReference type="InterPro" id="IPR015943">
    <property type="entry name" value="WD40/YVTN_repeat-like_dom_sf"/>
</dbReference>
<comment type="caution">
    <text evidence="1">The sequence shown here is derived from an EMBL/GenBank/DDBJ whole genome shotgun (WGS) entry which is preliminary data.</text>
</comment>
<dbReference type="GeneID" id="78820757"/>
<keyword evidence="2" id="KW-1185">Reference proteome</keyword>
<accession>A0ABD5XZB2</accession>
<dbReference type="SUPFAM" id="SSF110296">
    <property type="entry name" value="Oligoxyloglucan reducing end-specific cellobiohydrolase"/>
    <property type="match status" value="1"/>
</dbReference>
<organism evidence="1 2">
    <name type="scientific">Halosimplex aquaticum</name>
    <dbReference type="NCBI Taxonomy" id="3026162"/>
    <lineage>
        <taxon>Archaea</taxon>
        <taxon>Methanobacteriati</taxon>
        <taxon>Methanobacteriota</taxon>
        <taxon>Stenosarchaea group</taxon>
        <taxon>Halobacteria</taxon>
        <taxon>Halobacteriales</taxon>
        <taxon>Haloarculaceae</taxon>
        <taxon>Halosimplex</taxon>
    </lineage>
</organism>
<dbReference type="RefSeq" id="WP_274326025.1">
    <property type="nucleotide sequence ID" value="NZ_CP118158.1"/>
</dbReference>
<sequence>MLLAGSDDGVYRLPDLDGSAERTAEQELWSGRVVRLRQFDAIDGVFAASTTALCHSPDGETWIGLGVPREQTYAVGALPDGRLYAGTRPAHVYAGEFEYGARAGPTDDVGPFVDWVECEGFQDLPARDEWRLPRHENLAQVRDLHHDPAAPERLVAGVEVGGVHVSDDRGETWEERREGVDDDIHELHVVGPGEYVAATGFGLFRTTDGGESWTRLDEGFDQRYFRTAFSLDGTVYAGGALANSSTWEDDDADPELFAFRDGSLERVDFPKPDETVTGMTAVDGDLVVATHRGSVLADRSDGWTAVGEVPVTDDFTGRYTPLTWVEG</sequence>
<dbReference type="Proteomes" id="UP001596432">
    <property type="component" value="Unassembled WGS sequence"/>
</dbReference>
<protein>
    <submittedName>
        <fullName evidence="1">WD40/YVTN/BNR-like repeat-containing protein</fullName>
    </submittedName>
</protein>
<dbReference type="EMBL" id="JBHTAS010000001">
    <property type="protein sequence ID" value="MFC7140468.1"/>
    <property type="molecule type" value="Genomic_DNA"/>
</dbReference>
<name>A0ABD5XZB2_9EURY</name>